<dbReference type="KEGG" id="fwa:DCMF_07460"/>
<dbReference type="GO" id="GO:0006210">
    <property type="term" value="P:thymine catabolic process"/>
    <property type="evidence" value="ECO:0007669"/>
    <property type="project" value="TreeGrafter"/>
</dbReference>
<dbReference type="Pfam" id="PF14697">
    <property type="entry name" value="Fer4_21"/>
    <property type="match status" value="1"/>
</dbReference>
<accession>A0A3G1KQB9</accession>
<dbReference type="EC" id="1.3.1.1" evidence="12"/>
<dbReference type="GO" id="GO:0004159">
    <property type="term" value="F:dihydropyrimidine dehydrogenase (NAD+) activity"/>
    <property type="evidence" value="ECO:0007669"/>
    <property type="project" value="UniProtKB-EC"/>
</dbReference>
<keyword evidence="2" id="KW-0479">Metal-binding</keyword>
<evidence type="ECO:0000256" key="8">
    <source>
        <dbReference type="ARBA" id="ARBA00047685"/>
    </source>
</evidence>
<comment type="catalytic activity">
    <reaction evidence="9">
        <text>5,6-dihydrouracil + NAD(+) = uracil + NADH + H(+)</text>
        <dbReference type="Rhea" id="RHEA:20189"/>
        <dbReference type="ChEBI" id="CHEBI:15378"/>
        <dbReference type="ChEBI" id="CHEBI:15901"/>
        <dbReference type="ChEBI" id="CHEBI:17568"/>
        <dbReference type="ChEBI" id="CHEBI:57540"/>
        <dbReference type="ChEBI" id="CHEBI:57945"/>
        <dbReference type="EC" id="1.3.1.1"/>
    </reaction>
</comment>
<dbReference type="NCBIfam" id="NF006183">
    <property type="entry name" value="PRK08318.1"/>
    <property type="match status" value="1"/>
</dbReference>
<keyword evidence="3" id="KW-0560">Oxidoreductase</keyword>
<evidence type="ECO:0000256" key="11">
    <source>
        <dbReference type="ARBA" id="ARBA00049714"/>
    </source>
</evidence>
<evidence type="ECO:0000256" key="6">
    <source>
        <dbReference type="ARBA" id="ARBA00030119"/>
    </source>
</evidence>
<dbReference type="Gene3D" id="3.30.70.20">
    <property type="match status" value="1"/>
</dbReference>
<reference evidence="14 15" key="1">
    <citation type="submission" date="2016-10" db="EMBL/GenBank/DDBJ databases">
        <title>Complete Genome Sequence of Peptococcaceae strain DCMF.</title>
        <authorList>
            <person name="Edwards R.J."/>
            <person name="Holland S.I."/>
            <person name="Deshpande N.P."/>
            <person name="Wong Y.K."/>
            <person name="Ertan H."/>
            <person name="Manefield M."/>
            <person name="Russell T.L."/>
            <person name="Lee M.J."/>
        </authorList>
    </citation>
    <scope>NUCLEOTIDE SEQUENCE [LARGE SCALE GENOMIC DNA]</scope>
    <source>
        <strain evidence="14 15">DCMF</strain>
    </source>
</reference>
<dbReference type="GO" id="GO:0005737">
    <property type="term" value="C:cytoplasm"/>
    <property type="evidence" value="ECO:0007669"/>
    <property type="project" value="InterPro"/>
</dbReference>
<gene>
    <name evidence="14" type="ORF">DCMF_07460</name>
</gene>
<protein>
    <recommendedName>
        <fullName evidence="12">dihydrouracil dehydrogenase (NAD(+))</fullName>
        <ecNumber evidence="12">1.3.1.1</ecNumber>
    </recommendedName>
    <alternativeName>
        <fullName evidence="7">Dihydrothymine dehydrogenase</fullName>
    </alternativeName>
    <alternativeName>
        <fullName evidence="6">Dihydrouracil dehydrogenase</fullName>
    </alternativeName>
</protein>
<dbReference type="InterPro" id="IPR013785">
    <property type="entry name" value="Aldolase_TIM"/>
</dbReference>
<dbReference type="EMBL" id="CP017634">
    <property type="protein sequence ID" value="ATW24638.1"/>
    <property type="molecule type" value="Genomic_DNA"/>
</dbReference>
<evidence type="ECO:0000256" key="12">
    <source>
        <dbReference type="ARBA" id="ARBA00049728"/>
    </source>
</evidence>
<evidence type="ECO:0000313" key="14">
    <source>
        <dbReference type="EMBL" id="ATW24638.1"/>
    </source>
</evidence>
<keyword evidence="5" id="KW-0411">Iron-sulfur</keyword>
<evidence type="ECO:0000256" key="3">
    <source>
        <dbReference type="ARBA" id="ARBA00023002"/>
    </source>
</evidence>
<dbReference type="PROSITE" id="PS51379">
    <property type="entry name" value="4FE4S_FER_2"/>
    <property type="match status" value="2"/>
</dbReference>
<name>A0A3G1KQB9_FORW1</name>
<dbReference type="InterPro" id="IPR017900">
    <property type="entry name" value="4Fe4S_Fe_S_CS"/>
</dbReference>
<dbReference type="PROSITE" id="PS00198">
    <property type="entry name" value="4FE4S_FER_1"/>
    <property type="match status" value="1"/>
</dbReference>
<keyword evidence="15" id="KW-1185">Reference proteome</keyword>
<dbReference type="InterPro" id="IPR005720">
    <property type="entry name" value="Dihydroorotate_DH_cat"/>
</dbReference>
<keyword evidence="4" id="KW-0408">Iron</keyword>
<evidence type="ECO:0000313" key="15">
    <source>
        <dbReference type="Proteomes" id="UP000323521"/>
    </source>
</evidence>
<evidence type="ECO:0000256" key="1">
    <source>
        <dbReference type="ARBA" id="ARBA00010804"/>
    </source>
</evidence>
<evidence type="ECO:0000259" key="13">
    <source>
        <dbReference type="PROSITE" id="PS51379"/>
    </source>
</evidence>
<dbReference type="GO" id="GO:0002058">
    <property type="term" value="F:uracil binding"/>
    <property type="evidence" value="ECO:0007669"/>
    <property type="project" value="TreeGrafter"/>
</dbReference>
<sequence>MADLSIHFCDIKFCNPFILSTSICSNSTEMLGRAFDLGWGGAVIRTTSLDLANRKLNSPIISGYYSEEGKLIAVQRIDDVQQHIDAVQGEIKILKRAYPDKVIIANIEVNLNENIEGLIRRLETAGTDIIECSLNTFRLNGIDYVQAICRMIQRIREVSKSIPVIIKIPPLFTDIPYAAQSIKNSGANGITAINPIKSLIGIDIDNFIPYPNVNGSSVFGELSGYAIKPIALRCVGEIAQTVDISIGAAGGISKWQDAVEFILVGAKSLQVCSEVMKSGYGIIRDLIEGMKQYLDQKGFTNLEQLVGKSLPYIKRTSHDFQDSEFQVSCTINKHQCIKCGACYISCRDNGFQAIELDMDKLPVINSRRCRGCNLCSTICPVKDCIEIKKFVKKK</sequence>
<proteinExistence type="inferred from homology"/>
<dbReference type="PANTHER" id="PTHR43073">
    <property type="entry name" value="DIHYDROPYRIMIDINE DEHYDROGENASE [NADP(+)]"/>
    <property type="match status" value="1"/>
</dbReference>
<comment type="subunit">
    <text evidence="11">Heterotetramer of 2 PreA and 2 PreT subunits.</text>
</comment>
<comment type="catalytic activity">
    <reaction evidence="8">
        <text>5,6-dihydrothymine + NAD(+) = thymine + NADH + H(+)</text>
        <dbReference type="Rhea" id="RHEA:28791"/>
        <dbReference type="ChEBI" id="CHEBI:15378"/>
        <dbReference type="ChEBI" id="CHEBI:17821"/>
        <dbReference type="ChEBI" id="CHEBI:27468"/>
        <dbReference type="ChEBI" id="CHEBI:57540"/>
        <dbReference type="ChEBI" id="CHEBI:57945"/>
        <dbReference type="EC" id="1.3.1.1"/>
    </reaction>
</comment>
<dbReference type="Pfam" id="PF01180">
    <property type="entry name" value="DHO_dh"/>
    <property type="match status" value="1"/>
</dbReference>
<evidence type="ECO:0000256" key="10">
    <source>
        <dbReference type="ARBA" id="ARBA00049578"/>
    </source>
</evidence>
<dbReference type="PANTHER" id="PTHR43073:SF2">
    <property type="entry name" value="DIHYDROPYRIMIDINE DEHYDROGENASE [NADP(+)]"/>
    <property type="match status" value="1"/>
</dbReference>
<evidence type="ECO:0000256" key="2">
    <source>
        <dbReference type="ARBA" id="ARBA00022723"/>
    </source>
</evidence>
<dbReference type="RefSeq" id="WP_148133852.1">
    <property type="nucleotide sequence ID" value="NZ_CP017634.1"/>
</dbReference>
<dbReference type="Gene3D" id="3.20.20.70">
    <property type="entry name" value="Aldolase class I"/>
    <property type="match status" value="1"/>
</dbReference>
<feature type="domain" description="4Fe-4S ferredoxin-type" evidence="13">
    <location>
        <begin position="360"/>
        <end position="390"/>
    </location>
</feature>
<dbReference type="GO" id="GO:0050661">
    <property type="term" value="F:NADP binding"/>
    <property type="evidence" value="ECO:0007669"/>
    <property type="project" value="TreeGrafter"/>
</dbReference>
<comment type="function">
    <text evidence="10">Involved in pyrimidine base degradation. Catalyzes physiologically the reduction of uracil to 5,6-dihydrouracil (DHU) by using NADH as a specific cosubstrate. It also catalyzes the reverse reaction and the reduction of thymine to 5,6-dihydrothymine (DHT).</text>
</comment>
<comment type="similarity">
    <text evidence="1">Belongs to the dihydropyrimidine dehydrogenase family.</text>
</comment>
<dbReference type="InterPro" id="IPR017896">
    <property type="entry name" value="4Fe4S_Fe-S-bd"/>
</dbReference>
<dbReference type="GO" id="GO:0046872">
    <property type="term" value="F:metal ion binding"/>
    <property type="evidence" value="ECO:0007669"/>
    <property type="project" value="UniProtKB-KW"/>
</dbReference>
<dbReference type="GO" id="GO:0051536">
    <property type="term" value="F:iron-sulfur cluster binding"/>
    <property type="evidence" value="ECO:0007669"/>
    <property type="project" value="UniProtKB-KW"/>
</dbReference>
<evidence type="ECO:0000256" key="5">
    <source>
        <dbReference type="ARBA" id="ARBA00023014"/>
    </source>
</evidence>
<dbReference type="SUPFAM" id="SSF54862">
    <property type="entry name" value="4Fe-4S ferredoxins"/>
    <property type="match status" value="1"/>
</dbReference>
<dbReference type="SUPFAM" id="SSF51395">
    <property type="entry name" value="FMN-linked oxidoreductases"/>
    <property type="match status" value="1"/>
</dbReference>
<evidence type="ECO:0000256" key="9">
    <source>
        <dbReference type="ARBA" id="ARBA00048792"/>
    </source>
</evidence>
<dbReference type="AlphaFoldDB" id="A0A3G1KQB9"/>
<dbReference type="OrthoDB" id="9794954at2"/>
<dbReference type="Proteomes" id="UP000323521">
    <property type="component" value="Chromosome"/>
</dbReference>
<organism evidence="14 15">
    <name type="scientific">Formimonas warabiya</name>
    <dbReference type="NCBI Taxonomy" id="1761012"/>
    <lineage>
        <taxon>Bacteria</taxon>
        <taxon>Bacillati</taxon>
        <taxon>Bacillota</taxon>
        <taxon>Clostridia</taxon>
        <taxon>Eubacteriales</taxon>
        <taxon>Peptococcaceae</taxon>
        <taxon>Candidatus Formimonas</taxon>
    </lineage>
</organism>
<feature type="domain" description="4Fe-4S ferredoxin-type" evidence="13">
    <location>
        <begin position="327"/>
        <end position="356"/>
    </location>
</feature>
<evidence type="ECO:0000256" key="4">
    <source>
        <dbReference type="ARBA" id="ARBA00023004"/>
    </source>
</evidence>
<dbReference type="GO" id="GO:0006212">
    <property type="term" value="P:uracil catabolic process"/>
    <property type="evidence" value="ECO:0007669"/>
    <property type="project" value="TreeGrafter"/>
</dbReference>
<evidence type="ECO:0000256" key="7">
    <source>
        <dbReference type="ARBA" id="ARBA00032722"/>
    </source>
</evidence>